<dbReference type="InterPro" id="IPR043502">
    <property type="entry name" value="DNA/RNA_pol_sf"/>
</dbReference>
<organism evidence="4 5">
    <name type="scientific">Spiribacter insolitus</name>
    <dbReference type="NCBI Taxonomy" id="3122417"/>
    <lineage>
        <taxon>Bacteria</taxon>
        <taxon>Pseudomonadati</taxon>
        <taxon>Pseudomonadota</taxon>
        <taxon>Gammaproteobacteria</taxon>
        <taxon>Chromatiales</taxon>
        <taxon>Ectothiorhodospiraceae</taxon>
        <taxon>Spiribacter</taxon>
    </lineage>
</organism>
<evidence type="ECO:0000256" key="1">
    <source>
        <dbReference type="ARBA" id="ARBA00010945"/>
    </source>
</evidence>
<dbReference type="Proteomes" id="UP001556637">
    <property type="component" value="Unassembled WGS sequence"/>
</dbReference>
<name>A0ABV3T691_9GAMM</name>
<evidence type="ECO:0000259" key="3">
    <source>
        <dbReference type="Pfam" id="PF00817"/>
    </source>
</evidence>
<comment type="similarity">
    <text evidence="1">Belongs to the DNA polymerase type-Y family.</text>
</comment>
<dbReference type="Gene3D" id="3.40.1170.60">
    <property type="match status" value="1"/>
</dbReference>
<reference evidence="4 5" key="1">
    <citation type="submission" date="2024-02" db="EMBL/GenBank/DDBJ databases">
        <title>New especies of Spiribacter isolated from saline water.</title>
        <authorList>
            <person name="Leon M.J."/>
            <person name="De La Haba R."/>
            <person name="Sanchez-Porro C."/>
            <person name="Ventosa A."/>
        </authorList>
    </citation>
    <scope>NUCLEOTIDE SEQUENCE [LARGE SCALE GENOMIC DNA]</scope>
    <source>
        <strain evidence="5">ag22IC4-189</strain>
    </source>
</reference>
<dbReference type="EMBL" id="JBAKFF010000001">
    <property type="protein sequence ID" value="MEX0430159.1"/>
    <property type="molecule type" value="Genomic_DNA"/>
</dbReference>
<accession>A0ABV3T691</accession>
<gene>
    <name evidence="4" type="ORF">V6X30_01915</name>
</gene>
<dbReference type="Pfam" id="PF00817">
    <property type="entry name" value="IMS"/>
    <property type="match status" value="1"/>
</dbReference>
<protein>
    <submittedName>
        <fullName evidence="4">DNA polymerase Y family protein</fullName>
    </submittedName>
</protein>
<feature type="domain" description="UmuC" evidence="3">
    <location>
        <begin position="22"/>
        <end position="145"/>
    </location>
</feature>
<proteinExistence type="inferred from homology"/>
<dbReference type="PANTHER" id="PTHR35369:SF2">
    <property type="entry name" value="BLR3025 PROTEIN"/>
    <property type="match status" value="1"/>
</dbReference>
<dbReference type="InterPro" id="IPR050356">
    <property type="entry name" value="SulA_CellDiv_inhibitor"/>
</dbReference>
<comment type="caution">
    <text evidence="4">The sequence shown here is derived from an EMBL/GenBank/DDBJ whole genome shotgun (WGS) entry which is preliminary data.</text>
</comment>
<evidence type="ECO:0000256" key="2">
    <source>
        <dbReference type="ARBA" id="ARBA00022763"/>
    </source>
</evidence>
<dbReference type="RefSeq" id="WP_367984516.1">
    <property type="nucleotide sequence ID" value="NZ_JBAKFF010000001.1"/>
</dbReference>
<evidence type="ECO:0000313" key="4">
    <source>
        <dbReference type="EMBL" id="MEX0430159.1"/>
    </source>
</evidence>
<dbReference type="PANTHER" id="PTHR35369">
    <property type="entry name" value="BLR3025 PROTEIN-RELATED"/>
    <property type="match status" value="1"/>
</dbReference>
<keyword evidence="2" id="KW-0227">DNA damage</keyword>
<dbReference type="CDD" id="cd03468">
    <property type="entry name" value="PolY_like"/>
    <property type="match status" value="1"/>
</dbReference>
<dbReference type="Gene3D" id="3.30.70.270">
    <property type="match status" value="1"/>
</dbReference>
<dbReference type="InterPro" id="IPR043128">
    <property type="entry name" value="Rev_trsase/Diguanyl_cyclase"/>
</dbReference>
<dbReference type="SUPFAM" id="SSF56672">
    <property type="entry name" value="DNA/RNA polymerases"/>
    <property type="match status" value="1"/>
</dbReference>
<evidence type="ECO:0000313" key="5">
    <source>
        <dbReference type="Proteomes" id="UP001556637"/>
    </source>
</evidence>
<keyword evidence="5" id="KW-1185">Reference proteome</keyword>
<dbReference type="InterPro" id="IPR001126">
    <property type="entry name" value="UmuC"/>
</dbReference>
<sequence length="482" mass="54502">MLWLCLHFFRLPVECFSDGQDTEQPLFISEAGRIIGCNRQARRHGIQPGMTPTAARALVAHGHHHVRDPVREQHVLERLATWSGRFSPRVSLQAPAALLLEIEGSLRYFQGLEPLRQRILEGIRQLGHQVTIGIAPTPTAAWLLARAGDETPVTARKALGSRLGGLPVAILPVEQRVTDALQGLGCETIGDIRALPGAGATRRLGRGLLEMLQRAHGERPDPREDWHPPARFDRRLTFVEALADINALRPELQRLIDELCSNLRRHDAGVRRLRFALHHRQGRPTLLPVGVLSPCRDAGHLKWLLDRHLDGLTLSGDVVAIHLRAGRFHPMPDTSIALDLLDEADGSNAAEDWHRLIETLNSRLGESRVHRLAMRAEHRPEKAWAYQPPGSAIQQKAMPATVTRPCWLLEQPVPLKSPQGQPEYEATPLLLEDGPERIETGWWDGHDVTRDYYRARTRQGRRIWIFRDRRGQRRWYLHGIFA</sequence>